<evidence type="ECO:0000256" key="2">
    <source>
        <dbReference type="ARBA" id="ARBA00008133"/>
    </source>
</evidence>
<name>A0A1Q8ZLI9_9HYPH</name>
<sequence length="242" mass="26419">MRVLVTRAERAGQKTAKRLLRSGFEAAMLPLAKPVYAPDHALTALQQPHSALIVTSTEAIATLAAIKDTLHHHFSTPLFAVGSTTAKAAKALGFQQVRTADGDGAALADLLHVQSQAQHQADEAPLLYLAGYPRAKALERALDTYGMAYRVCEAYRMETIAYQERDIAQHLDDKPIDAVLLYSAETAKRFCALPFNAKNMELFASARFLCLSQNVADPVSPPFNTRLFVALDPNEESLLSLL</sequence>
<dbReference type="GO" id="GO:0006780">
    <property type="term" value="P:uroporphyrinogen III biosynthetic process"/>
    <property type="evidence" value="ECO:0007669"/>
    <property type="project" value="UniProtKB-UniRule"/>
</dbReference>
<evidence type="ECO:0000256" key="5">
    <source>
        <dbReference type="ARBA" id="ARBA00023244"/>
    </source>
</evidence>
<dbReference type="RefSeq" id="WP_075641474.1">
    <property type="nucleotide sequence ID" value="NZ_MKIM01000031.1"/>
</dbReference>
<keyword evidence="12" id="KW-1185">Reference proteome</keyword>
<dbReference type="InterPro" id="IPR036108">
    <property type="entry name" value="4pyrrol_syn_uPrphyn_synt_sf"/>
</dbReference>
<accession>A0A1Q8ZLI9</accession>
<evidence type="ECO:0000256" key="7">
    <source>
        <dbReference type="ARBA" id="ARBA00040167"/>
    </source>
</evidence>
<reference evidence="11 12" key="1">
    <citation type="submission" date="2016-09" db="EMBL/GenBank/DDBJ databases">
        <title>Rhizobium oryziradicis sp. nov., isolated from the root of rice.</title>
        <authorList>
            <person name="Zhao J."/>
            <person name="Zhang X."/>
        </authorList>
    </citation>
    <scope>NUCLEOTIDE SEQUENCE [LARGE SCALE GENOMIC DNA]</scope>
    <source>
        <strain evidence="11 12">N19</strain>
    </source>
</reference>
<comment type="catalytic activity">
    <reaction evidence="8 9">
        <text>hydroxymethylbilane = uroporphyrinogen III + H2O</text>
        <dbReference type="Rhea" id="RHEA:18965"/>
        <dbReference type="ChEBI" id="CHEBI:15377"/>
        <dbReference type="ChEBI" id="CHEBI:57308"/>
        <dbReference type="ChEBI" id="CHEBI:57845"/>
        <dbReference type="EC" id="4.2.1.75"/>
    </reaction>
</comment>
<evidence type="ECO:0000256" key="1">
    <source>
        <dbReference type="ARBA" id="ARBA00004772"/>
    </source>
</evidence>
<dbReference type="CDD" id="cd06578">
    <property type="entry name" value="HemD"/>
    <property type="match status" value="1"/>
</dbReference>
<dbReference type="EMBL" id="MKIM01000031">
    <property type="protein sequence ID" value="OLP42777.1"/>
    <property type="molecule type" value="Genomic_DNA"/>
</dbReference>
<dbReference type="Pfam" id="PF02602">
    <property type="entry name" value="HEM4"/>
    <property type="match status" value="1"/>
</dbReference>
<protein>
    <recommendedName>
        <fullName evidence="7 9">Uroporphyrinogen-III synthase</fullName>
        <ecNumber evidence="3 9">4.2.1.75</ecNumber>
    </recommendedName>
</protein>
<evidence type="ECO:0000313" key="11">
    <source>
        <dbReference type="EMBL" id="OLP42777.1"/>
    </source>
</evidence>
<comment type="similarity">
    <text evidence="2 9">Belongs to the uroporphyrinogen-III synthase family.</text>
</comment>
<comment type="function">
    <text evidence="6 9">Catalyzes cyclization of the linear tetrapyrrole, hydroxymethylbilane, to the macrocyclic uroporphyrinogen III.</text>
</comment>
<evidence type="ECO:0000256" key="3">
    <source>
        <dbReference type="ARBA" id="ARBA00013109"/>
    </source>
</evidence>
<evidence type="ECO:0000256" key="6">
    <source>
        <dbReference type="ARBA" id="ARBA00037589"/>
    </source>
</evidence>
<keyword evidence="5 9" id="KW-0627">Porphyrin biosynthesis</keyword>
<dbReference type="NCBIfam" id="NF006621">
    <property type="entry name" value="PRK09189.1"/>
    <property type="match status" value="1"/>
</dbReference>
<dbReference type="STRING" id="1867956.BJF95_01265"/>
<evidence type="ECO:0000256" key="9">
    <source>
        <dbReference type="RuleBase" id="RU366031"/>
    </source>
</evidence>
<dbReference type="OrthoDB" id="7163809at2"/>
<dbReference type="PANTHER" id="PTHR38042">
    <property type="entry name" value="UROPORPHYRINOGEN-III SYNTHASE, CHLOROPLASTIC"/>
    <property type="match status" value="1"/>
</dbReference>
<dbReference type="InterPro" id="IPR003754">
    <property type="entry name" value="4pyrrol_synth_uPrphyn_synth"/>
</dbReference>
<dbReference type="InterPro" id="IPR039793">
    <property type="entry name" value="UROS/Hem4"/>
</dbReference>
<dbReference type="AlphaFoldDB" id="A0A1Q8ZLI9"/>
<feature type="domain" description="Tetrapyrrole biosynthesis uroporphyrinogen III synthase" evidence="10">
    <location>
        <begin position="14"/>
        <end position="220"/>
    </location>
</feature>
<dbReference type="Proteomes" id="UP000186894">
    <property type="component" value="Unassembled WGS sequence"/>
</dbReference>
<evidence type="ECO:0000256" key="8">
    <source>
        <dbReference type="ARBA" id="ARBA00048617"/>
    </source>
</evidence>
<gene>
    <name evidence="11" type="ORF">BJF95_01265</name>
</gene>
<evidence type="ECO:0000256" key="4">
    <source>
        <dbReference type="ARBA" id="ARBA00023239"/>
    </source>
</evidence>
<dbReference type="GO" id="GO:0004852">
    <property type="term" value="F:uroporphyrinogen-III synthase activity"/>
    <property type="evidence" value="ECO:0007669"/>
    <property type="project" value="UniProtKB-UniRule"/>
</dbReference>
<proteinExistence type="inferred from homology"/>
<dbReference type="Gene3D" id="3.40.50.10090">
    <property type="match status" value="2"/>
</dbReference>
<dbReference type="EC" id="4.2.1.75" evidence="3 9"/>
<evidence type="ECO:0000313" key="12">
    <source>
        <dbReference type="Proteomes" id="UP000186894"/>
    </source>
</evidence>
<dbReference type="PANTHER" id="PTHR38042:SF1">
    <property type="entry name" value="UROPORPHYRINOGEN-III SYNTHASE, CHLOROPLASTIC"/>
    <property type="match status" value="1"/>
</dbReference>
<comment type="pathway">
    <text evidence="1 9">Porphyrin-containing compound metabolism; protoporphyrin-IX biosynthesis; coproporphyrinogen-III from 5-aminolevulinate: step 3/4.</text>
</comment>
<dbReference type="UniPathway" id="UPA00251">
    <property type="reaction ID" value="UER00320"/>
</dbReference>
<comment type="caution">
    <text evidence="11">The sequence shown here is derived from an EMBL/GenBank/DDBJ whole genome shotgun (WGS) entry which is preliminary data.</text>
</comment>
<evidence type="ECO:0000259" key="10">
    <source>
        <dbReference type="Pfam" id="PF02602"/>
    </source>
</evidence>
<dbReference type="SUPFAM" id="SSF69618">
    <property type="entry name" value="HemD-like"/>
    <property type="match status" value="1"/>
</dbReference>
<keyword evidence="4 9" id="KW-0456">Lyase</keyword>
<dbReference type="GO" id="GO:0006782">
    <property type="term" value="P:protoporphyrinogen IX biosynthetic process"/>
    <property type="evidence" value="ECO:0007669"/>
    <property type="project" value="UniProtKB-UniRule"/>
</dbReference>
<organism evidence="11 12">
    <name type="scientific">Rhizobium oryziradicis</name>
    <dbReference type="NCBI Taxonomy" id="1867956"/>
    <lineage>
        <taxon>Bacteria</taxon>
        <taxon>Pseudomonadati</taxon>
        <taxon>Pseudomonadota</taxon>
        <taxon>Alphaproteobacteria</taxon>
        <taxon>Hyphomicrobiales</taxon>
        <taxon>Rhizobiaceae</taxon>
        <taxon>Rhizobium/Agrobacterium group</taxon>
        <taxon>Rhizobium</taxon>
    </lineage>
</organism>